<gene>
    <name evidence="1" type="ORF">CAAU_1148</name>
</gene>
<evidence type="ECO:0000313" key="1">
    <source>
        <dbReference type="EMBL" id="CCJ33232.1"/>
    </source>
</evidence>
<dbReference type="RefSeq" id="WP_008908503.1">
    <property type="nucleotide sequence ID" value="NZ_CAKP01000065.1"/>
</dbReference>
<dbReference type="STRING" id="857293.CAAU_1148"/>
<protein>
    <submittedName>
        <fullName evidence="1">Uncharacterized protein</fullName>
    </submittedName>
</protein>
<keyword evidence="2" id="KW-1185">Reference proteome</keyword>
<sequence>MGMDYPFESKECKINESVESILNSEAEIAECLSCLFCNISDELKNVYPIEKRVLLTKQLVNAYACKEKAMADLIKSLSCFSIISNKKPCKRRVDLERILSVLIFLFILRRIFYCC</sequence>
<evidence type="ECO:0000313" key="2">
    <source>
        <dbReference type="Proteomes" id="UP000007652"/>
    </source>
</evidence>
<accession>I7LIU7</accession>
<reference evidence="1 2" key="1">
    <citation type="journal article" date="2011" name="J. Bacteriol.">
        <title>Draft genome sequence of Caloramator australicus strain RC3T, a thermoanaerobe from the Great Artesian Basin of Australia.</title>
        <authorList>
            <person name="Ogg C.D."/>
            <person name="Patel B.K.C."/>
        </authorList>
    </citation>
    <scope>NUCLEOTIDE SEQUENCE [LARGE SCALE GENOMIC DNA]</scope>
    <source>
        <strain evidence="1 2">RC3</strain>
    </source>
</reference>
<dbReference type="AlphaFoldDB" id="I7LIU7"/>
<organism evidence="1 2">
    <name type="scientific">Caloramator australicus RC3</name>
    <dbReference type="NCBI Taxonomy" id="857293"/>
    <lineage>
        <taxon>Bacteria</taxon>
        <taxon>Bacillati</taxon>
        <taxon>Bacillota</taxon>
        <taxon>Clostridia</taxon>
        <taxon>Eubacteriales</taxon>
        <taxon>Clostridiaceae</taxon>
        <taxon>Caloramator</taxon>
    </lineage>
</organism>
<proteinExistence type="predicted"/>
<comment type="caution">
    <text evidence="1">The sequence shown here is derived from an EMBL/GenBank/DDBJ whole genome shotgun (WGS) entry which is preliminary data.</text>
</comment>
<dbReference type="OrthoDB" id="1956635at2"/>
<dbReference type="EMBL" id="CAKP01000065">
    <property type="protein sequence ID" value="CCJ33232.1"/>
    <property type="molecule type" value="Genomic_DNA"/>
</dbReference>
<dbReference type="Proteomes" id="UP000007652">
    <property type="component" value="Unassembled WGS sequence"/>
</dbReference>
<name>I7LIU7_9CLOT</name>